<dbReference type="GeneID" id="59344914"/>
<name>A0A8H6W382_9AGAR</name>
<organism evidence="2 3">
    <name type="scientific">Mycena indigotica</name>
    <dbReference type="NCBI Taxonomy" id="2126181"/>
    <lineage>
        <taxon>Eukaryota</taxon>
        <taxon>Fungi</taxon>
        <taxon>Dikarya</taxon>
        <taxon>Basidiomycota</taxon>
        <taxon>Agaricomycotina</taxon>
        <taxon>Agaricomycetes</taxon>
        <taxon>Agaricomycetidae</taxon>
        <taxon>Agaricales</taxon>
        <taxon>Marasmiineae</taxon>
        <taxon>Mycenaceae</taxon>
        <taxon>Mycena</taxon>
    </lineage>
</organism>
<protein>
    <submittedName>
        <fullName evidence="2">Uncharacterized protein</fullName>
    </submittedName>
</protein>
<proteinExistence type="predicted"/>
<keyword evidence="1" id="KW-1133">Transmembrane helix</keyword>
<evidence type="ECO:0000256" key="1">
    <source>
        <dbReference type="SAM" id="Phobius"/>
    </source>
</evidence>
<dbReference type="AlphaFoldDB" id="A0A8H6W382"/>
<comment type="caution">
    <text evidence="2">The sequence shown here is derived from an EMBL/GenBank/DDBJ whole genome shotgun (WGS) entry which is preliminary data.</text>
</comment>
<feature type="transmembrane region" description="Helical" evidence="1">
    <location>
        <begin position="315"/>
        <end position="332"/>
    </location>
</feature>
<sequence length="338" mass="37308">MPTALHQRPLKFNLTIDDFDSLVTYPNQSHWATPDPSAGPNATLAGWFDETYHRTNITGAVFEFKFKGSEFFIFGAAGPKYGAYEVDIDASKHVRSAHAWRNIEQYLLFHQRGLEYKEHLVKVTNLGRRRKWDGTDLLLDFVKTTVDVAPQGALLTNTTLEETDSRLVYTGDWTENVYNPLFSGGYSRYTNGDGASVSLTFNATAIFIFGDKTDRHGLYSVSLDGGPPTLYNGVSGCGGAFAHACEKDNTLAYFAANLDNREHTVTVTNIPGELGAYFDLDAIVLTSESAVVNDSAPVHVRSVEIRESSGTQVQLAANVLCMFVLWLALFVLRPSVRA</sequence>
<dbReference type="OrthoDB" id="2563669at2759"/>
<keyword evidence="1" id="KW-0812">Transmembrane</keyword>
<dbReference type="Proteomes" id="UP000636479">
    <property type="component" value="Unassembled WGS sequence"/>
</dbReference>
<dbReference type="Gene3D" id="2.60.120.260">
    <property type="entry name" value="Galactose-binding domain-like"/>
    <property type="match status" value="2"/>
</dbReference>
<keyword evidence="3" id="KW-1185">Reference proteome</keyword>
<dbReference type="RefSeq" id="XP_037220319.1">
    <property type="nucleotide sequence ID" value="XM_037362398.1"/>
</dbReference>
<reference evidence="2" key="1">
    <citation type="submission" date="2020-05" db="EMBL/GenBank/DDBJ databases">
        <title>Mycena genomes resolve the evolution of fungal bioluminescence.</title>
        <authorList>
            <person name="Tsai I.J."/>
        </authorList>
    </citation>
    <scope>NUCLEOTIDE SEQUENCE</scope>
    <source>
        <strain evidence="2">171206Taipei</strain>
    </source>
</reference>
<accession>A0A8H6W382</accession>
<dbReference type="EMBL" id="JACAZF010000005">
    <property type="protein sequence ID" value="KAF7303347.1"/>
    <property type="molecule type" value="Genomic_DNA"/>
</dbReference>
<evidence type="ECO:0000313" key="3">
    <source>
        <dbReference type="Proteomes" id="UP000636479"/>
    </source>
</evidence>
<evidence type="ECO:0000313" key="2">
    <source>
        <dbReference type="EMBL" id="KAF7303347.1"/>
    </source>
</evidence>
<keyword evidence="1" id="KW-0472">Membrane</keyword>
<gene>
    <name evidence="2" type="ORF">MIND_00562400</name>
</gene>